<evidence type="ECO:0000256" key="2">
    <source>
        <dbReference type="ARBA" id="ARBA00005843"/>
    </source>
</evidence>
<dbReference type="SMART" id="SM01336">
    <property type="entry name" value="zf-PARP"/>
    <property type="match status" value="1"/>
</dbReference>
<keyword evidence="9" id="KW-0539">Nucleus</keyword>
<evidence type="ECO:0000256" key="4">
    <source>
        <dbReference type="ARBA" id="ARBA00022741"/>
    </source>
</evidence>
<dbReference type="InterPro" id="IPR013761">
    <property type="entry name" value="SAM/pointed_sf"/>
</dbReference>
<dbReference type="PROSITE" id="PS50064">
    <property type="entry name" value="ZF_PARP_2"/>
    <property type="match status" value="1"/>
</dbReference>
<dbReference type="InterPro" id="IPR036770">
    <property type="entry name" value="Ankyrin_rpt-contain_sf"/>
</dbReference>
<dbReference type="GO" id="GO:0005634">
    <property type="term" value="C:nucleus"/>
    <property type="evidence" value="ECO:0007669"/>
    <property type="project" value="UniProtKB-SubCell"/>
</dbReference>
<dbReference type="InterPro" id="IPR051681">
    <property type="entry name" value="Ser/Thr_Kinases-Pseudokinases"/>
</dbReference>
<keyword evidence="6" id="KW-0808">Transferase</keyword>
<dbReference type="SMART" id="SM00454">
    <property type="entry name" value="SAM"/>
    <property type="match status" value="1"/>
</dbReference>
<dbReference type="EMBL" id="MDYQ01000057">
    <property type="protein sequence ID" value="PRP84750.1"/>
    <property type="molecule type" value="Genomic_DNA"/>
</dbReference>
<dbReference type="Gene3D" id="3.30.1740.10">
    <property type="entry name" value="Zinc finger, PARP-type"/>
    <property type="match status" value="1"/>
</dbReference>
<dbReference type="OrthoDB" id="4062651at2759"/>
<evidence type="ECO:0000256" key="6">
    <source>
        <dbReference type="ARBA" id="ARBA00022777"/>
    </source>
</evidence>
<dbReference type="PROSITE" id="PS50297">
    <property type="entry name" value="ANK_REP_REGION"/>
    <property type="match status" value="2"/>
</dbReference>
<evidence type="ECO:0000256" key="7">
    <source>
        <dbReference type="ARBA" id="ARBA00022833"/>
    </source>
</evidence>
<keyword evidence="5" id="KW-0863">Zinc-finger</keyword>
<dbReference type="PANTHER" id="PTHR44329:SF298">
    <property type="entry name" value="MIXED LINEAGE KINASE DOMAIN-LIKE PROTEIN"/>
    <property type="match status" value="1"/>
</dbReference>
<proteinExistence type="inferred from homology"/>
<dbReference type="SMART" id="SM00248">
    <property type="entry name" value="ANK"/>
    <property type="match status" value="5"/>
</dbReference>
<sequence>MSTMTNKFDGQYDTGAEIPKYRVARSLSNRAKCKECRECFVKGELRVEMTVPPNDRRRWPLCLMWHLRCFRSFGHICEPQDFGGYDMLDMGERIQVEKMFDGRLQREVENNKKSLKRSANLMLNWLNSPNKKKQLGSVKPNTPSLSDPNRTITIRTDPQLNSRNRRCAVGSPDDTGPEAGTLKPRSLCDISITATLNMITVRKYQQTKVNYIAVVLQVKTEMALSLKRLIHHHVDINATDTYGSTALHWATLHNRLDAVRFLLQVPNCSPGATDFVGRTPTFYASKIGSQAMLRLLIDAGIDVTVSPQNRETPLMKASQGGHLECVQMLMSERSFETRGDLLKYVNQVDVHELTALHHASLKGHARCCSNLIRLLQNGADHSLKNSHGETALHLSVLYHRPECARLLVDSGATVETRNNSGKTPLDDAAYDRELASYLRETFMSQQLEILKQKDLDAWTPAEVARWLGLSGFGQYRDIFLNNSVAGTSLQTLTLSSLKTELNVASYGHRTAMIEKIKRLKREIEDRKAMSRSNALRASGQTSSVAVGCNLIEYSSLQMQELLGKGFFGEVKRAIWKGAEVAVKVLYRVESEEVFFRELSIINKLRHPNIIMFMGASLDGENRCIVTEYLSGGNVHRLIHHDWNVLEKVSSLRHRIALDVVKGLTYLHDLKIVHRDLTPKNLLLDVNYNCKVCDFGLSRIKEDSGALTMSLGCLPYQAPEVFRGDKYNEKADVYSFGMVLYEMLSGVEPHRGHEAMKFANMVSFDGYRPSLPEISEQWNGMIERCWDTIPDQRPSFRDLLQELCVTEPQRLMESSSPNWDSMDYDMSYTE</sequence>
<comment type="caution">
    <text evidence="16">The sequence shown here is derived from an EMBL/GenBank/DDBJ whole genome shotgun (WGS) entry which is preliminary data.</text>
</comment>
<feature type="binding site" evidence="11">
    <location>
        <position position="583"/>
    </location>
    <ligand>
        <name>ATP</name>
        <dbReference type="ChEBI" id="CHEBI:30616"/>
    </ligand>
</feature>
<protein>
    <submittedName>
        <fullName evidence="16">Uncharacterized protein</fullName>
    </submittedName>
</protein>
<dbReference type="GO" id="GO:0008270">
    <property type="term" value="F:zinc ion binding"/>
    <property type="evidence" value="ECO:0007669"/>
    <property type="project" value="UniProtKB-KW"/>
</dbReference>
<evidence type="ECO:0000259" key="14">
    <source>
        <dbReference type="PROSITE" id="PS50064"/>
    </source>
</evidence>
<feature type="repeat" description="ANK" evidence="10">
    <location>
        <begin position="242"/>
        <end position="264"/>
    </location>
</feature>
<dbReference type="PROSITE" id="PS00107">
    <property type="entry name" value="PROTEIN_KINASE_ATP"/>
    <property type="match status" value="1"/>
</dbReference>
<dbReference type="InterPro" id="IPR017441">
    <property type="entry name" value="Protein_kinase_ATP_BS"/>
</dbReference>
<dbReference type="InterPro" id="IPR001245">
    <property type="entry name" value="Ser-Thr/Tyr_kinase_cat_dom"/>
</dbReference>
<dbReference type="Gene3D" id="1.10.150.50">
    <property type="entry name" value="Transcription Factor, Ets-1"/>
    <property type="match status" value="1"/>
</dbReference>
<evidence type="ECO:0000259" key="13">
    <source>
        <dbReference type="PROSITE" id="PS50011"/>
    </source>
</evidence>
<feature type="domain" description="PARP-type" evidence="14">
    <location>
        <begin position="21"/>
        <end position="101"/>
    </location>
</feature>
<dbReference type="PROSITE" id="PS50011">
    <property type="entry name" value="PROTEIN_KINASE_DOM"/>
    <property type="match status" value="1"/>
</dbReference>
<comment type="subcellular location">
    <subcellularLocation>
        <location evidence="1">Nucleus</location>
    </subcellularLocation>
</comment>
<dbReference type="InterPro" id="IPR011009">
    <property type="entry name" value="Kinase-like_dom_sf"/>
</dbReference>
<evidence type="ECO:0000256" key="10">
    <source>
        <dbReference type="PROSITE-ProRule" id="PRU00023"/>
    </source>
</evidence>
<dbReference type="InParanoid" id="A0A2P6NLA9"/>
<dbReference type="InterPro" id="IPR008266">
    <property type="entry name" value="Tyr_kinase_AS"/>
</dbReference>
<dbReference type="InterPro" id="IPR000719">
    <property type="entry name" value="Prot_kinase_dom"/>
</dbReference>
<feature type="repeat" description="ANK" evidence="10">
    <location>
        <begin position="351"/>
        <end position="386"/>
    </location>
</feature>
<evidence type="ECO:0000256" key="3">
    <source>
        <dbReference type="ARBA" id="ARBA00022723"/>
    </source>
</evidence>
<evidence type="ECO:0000256" key="1">
    <source>
        <dbReference type="ARBA" id="ARBA00004123"/>
    </source>
</evidence>
<dbReference type="Pfam" id="PF12796">
    <property type="entry name" value="Ank_2"/>
    <property type="match status" value="2"/>
</dbReference>
<dbReference type="PRINTS" id="PR00109">
    <property type="entry name" value="TYRKINASE"/>
</dbReference>
<keyword evidence="17" id="KW-1185">Reference proteome</keyword>
<dbReference type="Pfam" id="PF07714">
    <property type="entry name" value="PK_Tyr_Ser-Thr"/>
    <property type="match status" value="1"/>
</dbReference>
<comment type="similarity">
    <text evidence="2">Belongs to the protein kinase superfamily. TKL Ser/Thr protein kinase family.</text>
</comment>
<dbReference type="PANTHER" id="PTHR44329">
    <property type="entry name" value="SERINE/THREONINE-PROTEIN KINASE TNNI3K-RELATED"/>
    <property type="match status" value="1"/>
</dbReference>
<feature type="repeat" description="ANK" evidence="10">
    <location>
        <begin position="387"/>
        <end position="419"/>
    </location>
</feature>
<dbReference type="SUPFAM" id="SSF47769">
    <property type="entry name" value="SAM/Pointed domain"/>
    <property type="match status" value="1"/>
</dbReference>
<feature type="domain" description="SAM" evidence="15">
    <location>
        <begin position="458"/>
        <end position="522"/>
    </location>
</feature>
<dbReference type="Gene3D" id="1.25.40.20">
    <property type="entry name" value="Ankyrin repeat-containing domain"/>
    <property type="match status" value="3"/>
</dbReference>
<reference evidence="16 17" key="1">
    <citation type="journal article" date="2018" name="Genome Biol. Evol.">
        <title>Multiple Roots of Fruiting Body Formation in Amoebozoa.</title>
        <authorList>
            <person name="Hillmann F."/>
            <person name="Forbes G."/>
            <person name="Novohradska S."/>
            <person name="Ferling I."/>
            <person name="Riege K."/>
            <person name="Groth M."/>
            <person name="Westermann M."/>
            <person name="Marz M."/>
            <person name="Spaller T."/>
            <person name="Winckler T."/>
            <person name="Schaap P."/>
            <person name="Glockner G."/>
        </authorList>
    </citation>
    <scope>NUCLEOTIDE SEQUENCE [LARGE SCALE GENOMIC DNA]</scope>
    <source>
        <strain evidence="16 17">Jena</strain>
    </source>
</reference>
<dbReference type="Gene3D" id="1.10.510.10">
    <property type="entry name" value="Transferase(Phosphotransferase) domain 1"/>
    <property type="match status" value="1"/>
</dbReference>
<feature type="domain" description="Protein kinase" evidence="13">
    <location>
        <begin position="556"/>
        <end position="804"/>
    </location>
</feature>
<dbReference type="PROSITE" id="PS00109">
    <property type="entry name" value="PROTEIN_KINASE_TYR"/>
    <property type="match status" value="1"/>
</dbReference>
<dbReference type="CDD" id="cd13999">
    <property type="entry name" value="STKc_MAP3K-like"/>
    <property type="match status" value="1"/>
</dbReference>
<gene>
    <name evidence="16" type="ORF">PROFUN_07852</name>
</gene>
<dbReference type="Pfam" id="PF07647">
    <property type="entry name" value="SAM_2"/>
    <property type="match status" value="1"/>
</dbReference>
<dbReference type="InterPro" id="IPR036957">
    <property type="entry name" value="Znf_PARP_sf"/>
</dbReference>
<dbReference type="SUPFAM" id="SSF56112">
    <property type="entry name" value="Protein kinase-like (PK-like)"/>
    <property type="match status" value="1"/>
</dbReference>
<dbReference type="AlphaFoldDB" id="A0A2P6NLA9"/>
<accession>A0A2P6NLA9</accession>
<keyword evidence="8 11" id="KW-0067">ATP-binding</keyword>
<keyword evidence="4 11" id="KW-0547">Nucleotide-binding</keyword>
<evidence type="ECO:0000256" key="5">
    <source>
        <dbReference type="ARBA" id="ARBA00022771"/>
    </source>
</evidence>
<keyword evidence="10" id="KW-0040">ANK repeat</keyword>
<evidence type="ECO:0000313" key="16">
    <source>
        <dbReference type="EMBL" id="PRP84750.1"/>
    </source>
</evidence>
<dbReference type="Proteomes" id="UP000241769">
    <property type="component" value="Unassembled WGS sequence"/>
</dbReference>
<dbReference type="InterPro" id="IPR002110">
    <property type="entry name" value="Ankyrin_rpt"/>
</dbReference>
<keyword evidence="7" id="KW-0862">Zinc</keyword>
<dbReference type="InterPro" id="IPR001510">
    <property type="entry name" value="Znf_PARP"/>
</dbReference>
<evidence type="ECO:0000259" key="15">
    <source>
        <dbReference type="PROSITE" id="PS50105"/>
    </source>
</evidence>
<dbReference type="PROSITE" id="PS50105">
    <property type="entry name" value="SAM_DOMAIN"/>
    <property type="match status" value="1"/>
</dbReference>
<evidence type="ECO:0000256" key="9">
    <source>
        <dbReference type="ARBA" id="ARBA00023242"/>
    </source>
</evidence>
<dbReference type="STRING" id="1890364.A0A2P6NLA9"/>
<evidence type="ECO:0000256" key="12">
    <source>
        <dbReference type="SAM" id="MobiDB-lite"/>
    </source>
</evidence>
<feature type="region of interest" description="Disordered" evidence="12">
    <location>
        <begin position="130"/>
        <end position="153"/>
    </location>
</feature>
<dbReference type="Pfam" id="PF00023">
    <property type="entry name" value="Ank"/>
    <property type="match status" value="1"/>
</dbReference>
<dbReference type="SUPFAM" id="SSF48403">
    <property type="entry name" value="Ankyrin repeat"/>
    <property type="match status" value="1"/>
</dbReference>
<dbReference type="SUPFAM" id="SSF57716">
    <property type="entry name" value="Glucocorticoid receptor-like (DNA-binding domain)"/>
    <property type="match status" value="1"/>
</dbReference>
<dbReference type="PROSITE" id="PS50088">
    <property type="entry name" value="ANK_REPEAT"/>
    <property type="match status" value="4"/>
</dbReference>
<dbReference type="GO" id="GO:0003677">
    <property type="term" value="F:DNA binding"/>
    <property type="evidence" value="ECO:0007669"/>
    <property type="project" value="InterPro"/>
</dbReference>
<dbReference type="GO" id="GO:0005524">
    <property type="term" value="F:ATP binding"/>
    <property type="evidence" value="ECO:0007669"/>
    <property type="project" value="UniProtKB-UniRule"/>
</dbReference>
<name>A0A2P6NLA9_9EUKA</name>
<feature type="region of interest" description="Disordered" evidence="12">
    <location>
        <begin position="163"/>
        <end position="182"/>
    </location>
</feature>
<evidence type="ECO:0000313" key="17">
    <source>
        <dbReference type="Proteomes" id="UP000241769"/>
    </source>
</evidence>
<keyword evidence="6" id="KW-0418">Kinase</keyword>
<organism evidence="16 17">
    <name type="scientific">Planoprotostelium fungivorum</name>
    <dbReference type="NCBI Taxonomy" id="1890364"/>
    <lineage>
        <taxon>Eukaryota</taxon>
        <taxon>Amoebozoa</taxon>
        <taxon>Evosea</taxon>
        <taxon>Variosea</taxon>
        <taxon>Cavosteliida</taxon>
        <taxon>Cavosteliaceae</taxon>
        <taxon>Planoprotostelium</taxon>
    </lineage>
</organism>
<evidence type="ECO:0000256" key="8">
    <source>
        <dbReference type="ARBA" id="ARBA00022840"/>
    </source>
</evidence>
<feature type="compositionally biased region" description="Polar residues" evidence="12">
    <location>
        <begin position="139"/>
        <end position="153"/>
    </location>
</feature>
<evidence type="ECO:0000256" key="11">
    <source>
        <dbReference type="PROSITE-ProRule" id="PRU10141"/>
    </source>
</evidence>
<dbReference type="GO" id="GO:0004674">
    <property type="term" value="F:protein serine/threonine kinase activity"/>
    <property type="evidence" value="ECO:0007669"/>
    <property type="project" value="TreeGrafter"/>
</dbReference>
<keyword evidence="3" id="KW-0479">Metal-binding</keyword>
<feature type="repeat" description="ANK" evidence="10">
    <location>
        <begin position="276"/>
        <end position="308"/>
    </location>
</feature>
<dbReference type="InterPro" id="IPR001660">
    <property type="entry name" value="SAM"/>
</dbReference>